<evidence type="ECO:0000256" key="1">
    <source>
        <dbReference type="ARBA" id="ARBA00010886"/>
    </source>
</evidence>
<dbReference type="PANTHER" id="PTHR43671:SF98">
    <property type="entry name" value="SERINE_THREONINE-PROTEIN KINASE NEK11"/>
    <property type="match status" value="1"/>
</dbReference>
<evidence type="ECO:0000256" key="4">
    <source>
        <dbReference type="ARBA" id="ARBA00022679"/>
    </source>
</evidence>
<comment type="similarity">
    <text evidence="1">Belongs to the protein kinase superfamily. NEK Ser/Thr protein kinase family. NIMA subfamily.</text>
</comment>
<keyword evidence="4" id="KW-0808">Transferase</keyword>
<comment type="catalytic activity">
    <reaction evidence="9">
        <text>L-seryl-[protein] + ATP = O-phospho-L-seryl-[protein] + ADP + H(+)</text>
        <dbReference type="Rhea" id="RHEA:17989"/>
        <dbReference type="Rhea" id="RHEA-COMP:9863"/>
        <dbReference type="Rhea" id="RHEA-COMP:11604"/>
        <dbReference type="ChEBI" id="CHEBI:15378"/>
        <dbReference type="ChEBI" id="CHEBI:29999"/>
        <dbReference type="ChEBI" id="CHEBI:30616"/>
        <dbReference type="ChEBI" id="CHEBI:83421"/>
        <dbReference type="ChEBI" id="CHEBI:456216"/>
        <dbReference type="EC" id="2.7.11.1"/>
    </reaction>
</comment>
<dbReference type="EMBL" id="BMAT01013244">
    <property type="protein sequence ID" value="GFS08162.1"/>
    <property type="molecule type" value="Genomic_DNA"/>
</dbReference>
<evidence type="ECO:0000256" key="8">
    <source>
        <dbReference type="ARBA" id="ARBA00047899"/>
    </source>
</evidence>
<evidence type="ECO:0000256" key="7">
    <source>
        <dbReference type="ARBA" id="ARBA00022840"/>
    </source>
</evidence>
<evidence type="ECO:0000256" key="6">
    <source>
        <dbReference type="ARBA" id="ARBA00022777"/>
    </source>
</evidence>
<dbReference type="InterPro" id="IPR050660">
    <property type="entry name" value="NEK_Ser/Thr_kinase"/>
</dbReference>
<keyword evidence="5 10" id="KW-0547">Nucleotide-binding</keyword>
<gene>
    <name evidence="12" type="ORF">ElyMa_006586700</name>
</gene>
<feature type="domain" description="Protein kinase" evidence="11">
    <location>
        <begin position="19"/>
        <end position="395"/>
    </location>
</feature>
<keyword evidence="13" id="KW-1185">Reference proteome</keyword>
<reference evidence="12 13" key="1">
    <citation type="journal article" date="2021" name="Elife">
        <title>Chloroplast acquisition without the gene transfer in kleptoplastic sea slugs, Plakobranchus ocellatus.</title>
        <authorList>
            <person name="Maeda T."/>
            <person name="Takahashi S."/>
            <person name="Yoshida T."/>
            <person name="Shimamura S."/>
            <person name="Takaki Y."/>
            <person name="Nagai Y."/>
            <person name="Toyoda A."/>
            <person name="Suzuki Y."/>
            <person name="Arimoto A."/>
            <person name="Ishii H."/>
            <person name="Satoh N."/>
            <person name="Nishiyama T."/>
            <person name="Hasebe M."/>
            <person name="Maruyama T."/>
            <person name="Minagawa J."/>
            <person name="Obokata J."/>
            <person name="Shigenobu S."/>
        </authorList>
    </citation>
    <scope>NUCLEOTIDE SEQUENCE [LARGE SCALE GENOMIC DNA]</scope>
</reference>
<evidence type="ECO:0000256" key="10">
    <source>
        <dbReference type="PROSITE-ProRule" id="PRU10141"/>
    </source>
</evidence>
<name>A0AAV4ID52_9GAST</name>
<dbReference type="EC" id="2.7.11.1" evidence="2"/>
<evidence type="ECO:0000256" key="3">
    <source>
        <dbReference type="ARBA" id="ARBA00022527"/>
    </source>
</evidence>
<dbReference type="InterPro" id="IPR000719">
    <property type="entry name" value="Prot_kinase_dom"/>
</dbReference>
<dbReference type="InterPro" id="IPR001245">
    <property type="entry name" value="Ser-Thr/Tyr_kinase_cat_dom"/>
</dbReference>
<dbReference type="GO" id="GO:0005524">
    <property type="term" value="F:ATP binding"/>
    <property type="evidence" value="ECO:0007669"/>
    <property type="project" value="UniProtKB-UniRule"/>
</dbReference>
<evidence type="ECO:0000313" key="13">
    <source>
        <dbReference type="Proteomes" id="UP000762676"/>
    </source>
</evidence>
<comment type="catalytic activity">
    <reaction evidence="8">
        <text>L-threonyl-[protein] + ATP = O-phospho-L-threonyl-[protein] + ADP + H(+)</text>
        <dbReference type="Rhea" id="RHEA:46608"/>
        <dbReference type="Rhea" id="RHEA-COMP:11060"/>
        <dbReference type="Rhea" id="RHEA-COMP:11605"/>
        <dbReference type="ChEBI" id="CHEBI:15378"/>
        <dbReference type="ChEBI" id="CHEBI:30013"/>
        <dbReference type="ChEBI" id="CHEBI:30616"/>
        <dbReference type="ChEBI" id="CHEBI:61977"/>
        <dbReference type="ChEBI" id="CHEBI:456216"/>
        <dbReference type="EC" id="2.7.11.1"/>
    </reaction>
</comment>
<organism evidence="12 13">
    <name type="scientific">Elysia marginata</name>
    <dbReference type="NCBI Taxonomy" id="1093978"/>
    <lineage>
        <taxon>Eukaryota</taxon>
        <taxon>Metazoa</taxon>
        <taxon>Spiralia</taxon>
        <taxon>Lophotrochozoa</taxon>
        <taxon>Mollusca</taxon>
        <taxon>Gastropoda</taxon>
        <taxon>Heterobranchia</taxon>
        <taxon>Euthyneura</taxon>
        <taxon>Panpulmonata</taxon>
        <taxon>Sacoglossa</taxon>
        <taxon>Placobranchoidea</taxon>
        <taxon>Plakobranchidae</taxon>
        <taxon>Elysia</taxon>
    </lineage>
</organism>
<keyword evidence="3" id="KW-0723">Serine/threonine-protein kinase</keyword>
<proteinExistence type="inferred from homology"/>
<evidence type="ECO:0000259" key="11">
    <source>
        <dbReference type="PROSITE" id="PS50011"/>
    </source>
</evidence>
<evidence type="ECO:0000256" key="2">
    <source>
        <dbReference type="ARBA" id="ARBA00012513"/>
    </source>
</evidence>
<dbReference type="Gene3D" id="1.10.510.10">
    <property type="entry name" value="Transferase(Phosphotransferase) domain 1"/>
    <property type="match status" value="2"/>
</dbReference>
<feature type="binding site" evidence="10">
    <location>
        <position position="48"/>
    </location>
    <ligand>
        <name>ATP</name>
        <dbReference type="ChEBI" id="CHEBI:30616"/>
    </ligand>
</feature>
<dbReference type="AlphaFoldDB" id="A0AAV4ID52"/>
<evidence type="ECO:0000256" key="5">
    <source>
        <dbReference type="ARBA" id="ARBA00022741"/>
    </source>
</evidence>
<accession>A0AAV4ID52</accession>
<dbReference type="PROSITE" id="PS00107">
    <property type="entry name" value="PROTEIN_KINASE_ATP"/>
    <property type="match status" value="1"/>
</dbReference>
<dbReference type="GO" id="GO:0004674">
    <property type="term" value="F:protein serine/threonine kinase activity"/>
    <property type="evidence" value="ECO:0007669"/>
    <property type="project" value="UniProtKB-KW"/>
</dbReference>
<sequence length="395" mass="43713">MELVHSRRLWSKFLKANGYMLVSCIGQGSFGDVYSVTCLETGQPWAVKRLVARRDIQEDSYAMAEIEALASIQHPTVIGLKEILLCPRLACIVMELAPAGNLEVLVLERRDQSILCSMGDLDLSSIAMRKLGYCSLDHDGHFVMPNTEEEKHSSLETDVQAGCGIGITCEDFSTEEDAIHKTVIGKRNSVCLSEEDEMDSLPVACCCGTPPPFPSCPTPALDPAFLSIAFIQITSALEFCHDLDLAHRDVNPSNVLVFRPDLVKLADFGLCFACRDKERAIDKANGEAASEILCADFLGRDHYTAPEVRRHEPFLAKQADVWSLGCVLYFMLRADHPPLKTVDLLEGMAGEFCKLIPAGYDLTLGKKCLATIGRACQFRMRDRPTMKDILAMWDT</sequence>
<dbReference type="PROSITE" id="PS50011">
    <property type="entry name" value="PROTEIN_KINASE_DOM"/>
    <property type="match status" value="1"/>
</dbReference>
<dbReference type="Proteomes" id="UP000762676">
    <property type="component" value="Unassembled WGS sequence"/>
</dbReference>
<comment type="caution">
    <text evidence="12">The sequence shown here is derived from an EMBL/GenBank/DDBJ whole genome shotgun (WGS) entry which is preliminary data.</text>
</comment>
<dbReference type="SUPFAM" id="SSF56112">
    <property type="entry name" value="Protein kinase-like (PK-like)"/>
    <property type="match status" value="1"/>
</dbReference>
<dbReference type="PANTHER" id="PTHR43671">
    <property type="entry name" value="SERINE/THREONINE-PROTEIN KINASE NEK"/>
    <property type="match status" value="1"/>
</dbReference>
<keyword evidence="7 10" id="KW-0067">ATP-binding</keyword>
<evidence type="ECO:0000313" key="12">
    <source>
        <dbReference type="EMBL" id="GFS08162.1"/>
    </source>
</evidence>
<dbReference type="InterPro" id="IPR011009">
    <property type="entry name" value="Kinase-like_dom_sf"/>
</dbReference>
<dbReference type="CDD" id="cd00180">
    <property type="entry name" value="PKc"/>
    <property type="match status" value="1"/>
</dbReference>
<protein>
    <recommendedName>
        <fullName evidence="2">non-specific serine/threonine protein kinase</fullName>
        <ecNumber evidence="2">2.7.11.1</ecNumber>
    </recommendedName>
</protein>
<dbReference type="InterPro" id="IPR017441">
    <property type="entry name" value="Protein_kinase_ATP_BS"/>
</dbReference>
<evidence type="ECO:0000256" key="9">
    <source>
        <dbReference type="ARBA" id="ARBA00048679"/>
    </source>
</evidence>
<dbReference type="Pfam" id="PF07714">
    <property type="entry name" value="PK_Tyr_Ser-Thr"/>
    <property type="match status" value="1"/>
</dbReference>
<keyword evidence="6 12" id="KW-0418">Kinase</keyword>